<dbReference type="Proteomes" id="UP000283269">
    <property type="component" value="Unassembled WGS sequence"/>
</dbReference>
<feature type="compositionally biased region" description="Polar residues" evidence="1">
    <location>
        <begin position="448"/>
        <end position="458"/>
    </location>
</feature>
<protein>
    <submittedName>
        <fullName evidence="2">Uncharacterized protein</fullName>
    </submittedName>
</protein>
<dbReference type="AlphaFoldDB" id="A0A409VPV7"/>
<reference evidence="2 3" key="1">
    <citation type="journal article" date="2018" name="Evol. Lett.">
        <title>Horizontal gene cluster transfer increased hallucinogenic mushroom diversity.</title>
        <authorList>
            <person name="Reynolds H.T."/>
            <person name="Vijayakumar V."/>
            <person name="Gluck-Thaler E."/>
            <person name="Korotkin H.B."/>
            <person name="Matheny P.B."/>
            <person name="Slot J.C."/>
        </authorList>
    </citation>
    <scope>NUCLEOTIDE SEQUENCE [LARGE SCALE GENOMIC DNA]</scope>
    <source>
        <strain evidence="2 3">2631</strain>
    </source>
</reference>
<evidence type="ECO:0000313" key="3">
    <source>
        <dbReference type="Proteomes" id="UP000283269"/>
    </source>
</evidence>
<dbReference type="InParanoid" id="A0A409VPV7"/>
<feature type="region of interest" description="Disordered" evidence="1">
    <location>
        <begin position="645"/>
        <end position="703"/>
    </location>
</feature>
<accession>A0A409VPV7</accession>
<feature type="compositionally biased region" description="Polar residues" evidence="1">
    <location>
        <begin position="769"/>
        <end position="789"/>
    </location>
</feature>
<name>A0A409VPV7_PSICY</name>
<feature type="compositionally biased region" description="Acidic residues" evidence="1">
    <location>
        <begin position="815"/>
        <end position="826"/>
    </location>
</feature>
<sequence>MASGNPEGQARLYACKCLNVRINTSQSTSAPPEYPRHPDYTPVFVQDDGIYVTHPQVTVRIPSKGEPISGTSKCSRFTALTCLVCNLSVYRVYQVISLDVEGNDSTLLPTEDWVEHEIMKSATGWIDVHTDSLIGDKISQAESSSSYASYLSLLLPSHISAPSLDKEESTIIQSKPHSDEPPPTYLPELPPLFLPPPFTSSHPIFVLLAGLASKESLALRAAAEQRIADFVKAETAGIEMKEKKLQSQVDSLWKDFKQHLSAVQQERNQVNNSVRSPSRVQNVKDLDLFSASGSNISSAVSSSVKVTSFIPQRVSSNLSTISQSLPRVSALSASLATSGFHHPRNTRQETISVTEGAVSYGSSSSTLSTPRSGSSTLVHPMPRTAGVSTQEFKPNLDDNLNTQASYRYFVIEEEMAQHKRAQAEEKARRQRGTAVSTDHTERAGPSEIESSSSLNGTRGPTKLETEESPAEEASKQETTSSRGRDKGKRKVTFNVVPAVLTPQSDGERMEGETTAGESDSREMLFPLEDIDGQEEQVEKSTNDRHTTLPLLEQSVPRPIRFRSSRPNPGLEAFASLRPASLPNPSHIRPVRSQPGVDSSSQGMIPVPRPSTSSIRNEGPSRVASSYAAPVSEHDAAILKLVAAETPSHRGAWAPNSKAWQTFTRRQDSKSNLVSKNAENTSEEGASNEAESSKAVVVTPAGTKSKAVKFEKKSEVIEFEVDDDDEDKDFADKYQTYAERGLPGSMRVEIIKPKKKEPLSLASYIVPSTMPEQTRASAPSPGSNGKTLSASAIREADYAERDRNRGKDPGALDFTIPEDDEEEDEAENETKNDPPDAGQKARKKALKILQARSEIPEEGMWRSLA</sequence>
<feature type="compositionally biased region" description="Polar residues" evidence="1">
    <location>
        <begin position="657"/>
        <end position="674"/>
    </location>
</feature>
<feature type="compositionally biased region" description="Low complexity" evidence="1">
    <location>
        <begin position="676"/>
        <end position="694"/>
    </location>
</feature>
<proteinExistence type="predicted"/>
<keyword evidence="3" id="KW-1185">Reference proteome</keyword>
<feature type="compositionally biased region" description="Low complexity" evidence="1">
    <location>
        <begin position="356"/>
        <end position="376"/>
    </location>
</feature>
<dbReference type="OrthoDB" id="2563191at2759"/>
<feature type="compositionally biased region" description="Basic and acidic residues" evidence="1">
    <location>
        <begin position="536"/>
        <end position="546"/>
    </location>
</feature>
<gene>
    <name evidence="2" type="ORF">CVT25_001382</name>
</gene>
<feature type="region of interest" description="Disordered" evidence="1">
    <location>
        <begin position="420"/>
        <end position="628"/>
    </location>
</feature>
<feature type="region of interest" description="Disordered" evidence="1">
    <location>
        <begin position="761"/>
        <end position="844"/>
    </location>
</feature>
<feature type="region of interest" description="Disordered" evidence="1">
    <location>
        <begin position="356"/>
        <end position="382"/>
    </location>
</feature>
<feature type="compositionally biased region" description="Basic and acidic residues" evidence="1">
    <location>
        <begin position="793"/>
        <end position="809"/>
    </location>
</feature>
<evidence type="ECO:0000313" key="2">
    <source>
        <dbReference type="EMBL" id="PPQ68294.1"/>
    </source>
</evidence>
<evidence type="ECO:0000256" key="1">
    <source>
        <dbReference type="SAM" id="MobiDB-lite"/>
    </source>
</evidence>
<dbReference type="EMBL" id="NHYD01003960">
    <property type="protein sequence ID" value="PPQ68294.1"/>
    <property type="molecule type" value="Genomic_DNA"/>
</dbReference>
<organism evidence="2 3">
    <name type="scientific">Psilocybe cyanescens</name>
    <dbReference type="NCBI Taxonomy" id="93625"/>
    <lineage>
        <taxon>Eukaryota</taxon>
        <taxon>Fungi</taxon>
        <taxon>Dikarya</taxon>
        <taxon>Basidiomycota</taxon>
        <taxon>Agaricomycotina</taxon>
        <taxon>Agaricomycetes</taxon>
        <taxon>Agaricomycetidae</taxon>
        <taxon>Agaricales</taxon>
        <taxon>Agaricineae</taxon>
        <taxon>Strophariaceae</taxon>
        <taxon>Psilocybe</taxon>
    </lineage>
</organism>
<dbReference type="STRING" id="93625.A0A409VPV7"/>
<comment type="caution">
    <text evidence="2">The sequence shown here is derived from an EMBL/GenBank/DDBJ whole genome shotgun (WGS) entry which is preliminary data.</text>
</comment>